<comment type="similarity">
    <text evidence="8 9">Belongs to the TonB-dependent receptor family.</text>
</comment>
<dbReference type="EMBL" id="SRLE01000008">
    <property type="protein sequence ID" value="TGD72961.1"/>
    <property type="molecule type" value="Genomic_DNA"/>
</dbReference>
<keyword evidence="2 8" id="KW-0813">Transport</keyword>
<keyword evidence="11" id="KW-0732">Signal</keyword>
<protein>
    <submittedName>
        <fullName evidence="14">TonB-dependent receptor</fullName>
    </submittedName>
</protein>
<dbReference type="OrthoDB" id="9805434at2"/>
<evidence type="ECO:0000313" key="14">
    <source>
        <dbReference type="EMBL" id="TGD72961.1"/>
    </source>
</evidence>
<evidence type="ECO:0000256" key="7">
    <source>
        <dbReference type="ARBA" id="ARBA00023237"/>
    </source>
</evidence>
<evidence type="ECO:0000256" key="10">
    <source>
        <dbReference type="SAM" id="MobiDB-lite"/>
    </source>
</evidence>
<dbReference type="PANTHER" id="PTHR47234:SF2">
    <property type="entry name" value="TONB-DEPENDENT RECEPTOR"/>
    <property type="match status" value="1"/>
</dbReference>
<gene>
    <name evidence="14" type="ORF">E4634_11780</name>
</gene>
<evidence type="ECO:0000256" key="2">
    <source>
        <dbReference type="ARBA" id="ARBA00022448"/>
    </source>
</evidence>
<sequence length="943" mass="102752">MLRKNRLTLAVSTAMGLSAVAFAPQMAFAQEPEQVEEVIVTGSRIARPDLESASPVSVVTREEIKVTGLTDVGDLIQSMPSMSGSPIGTTTNNGGNGSVQIDLRGMGPNRTLTLINGQRLVDGGDYQTIPSAMIERVDILKDGASAVYGADAVAGVVNIITRKNFDGVEVELQTADWFDTKAGKQDTVSLVAGKTFDRGHVIFGGEFVTQEEAFQDDTPWDFFETSYYIYPEGCESNPARPYDGTPNGGCYPLGSSRIPEGRLGFASQGVYMNEGAGLVPYDGRTYNYSPVNYIQTPYDRTNFFVDGEFEVNDYVTAFTEVRVNLRKSAQELAPLPYDGRPGQDPAYTGTYVDADGVTQAFSGVSQDNYYLQQFATAAGLTPEPVTDIRRRMVETNRRFEQDITQVQAVMGLKGSFKEIDWELTYNRGRRSRTDNDYGQFAGTPLFNALGPSADLDGDGTPECYTDVNDPSTLIAGCVPLNLFGGANTVTQDQLDYVSTDLTDHYTTDLETLDFNVSGSAFELPGGDFGWAAGIGYIGEKYKYAPDSGKSQDAVTGNTGAGTEGSLYNMNLYAEIYAPLFDNGEQALSMTAGVRYDDYNAFDEETTWQLGIEANALADLKFRATAGTVFRAPTLSDLYGGLVDDFPTYVDPCTATPLPAGCARPGVQTDSQVPAKAGGNENLTPETGDTMTFGVVWTPQLFGGDLSLTVDYWDTQIEDGISSLGVQFILDDCYLNQNQQACDLVTRRPDYSVQQVIDTQLNVAEQGANGIDTEARYTIDTDLGQFRGTFLWSHLNERTKKAYAGAEEQDLSGRYTDPTAEDGGAYAEDKINYSLSWMWNGLTVSYLGEYISELDADTFCNCDSDGDPSNNKADGSYIQDVDAVLYHDLVANYTFDFGLGITAGVTNITDEEPPYIEIGFNATTDPSTYRLFGRGYYLRLTQTF</sequence>
<proteinExistence type="inferred from homology"/>
<keyword evidence="4 8" id="KW-0812">Transmembrane</keyword>
<comment type="caution">
    <text evidence="14">The sequence shown here is derived from an EMBL/GenBank/DDBJ whole genome shotgun (WGS) entry which is preliminary data.</text>
</comment>
<comment type="subcellular location">
    <subcellularLocation>
        <location evidence="1 8">Cell outer membrane</location>
        <topology evidence="1 8">Multi-pass membrane protein</topology>
    </subcellularLocation>
</comment>
<feature type="region of interest" description="Disordered" evidence="10">
    <location>
        <begin position="664"/>
        <end position="686"/>
    </location>
</feature>
<evidence type="ECO:0000313" key="15">
    <source>
        <dbReference type="Proteomes" id="UP000298050"/>
    </source>
</evidence>
<keyword evidence="7 8" id="KW-0998">Cell outer membrane</keyword>
<dbReference type="Pfam" id="PF00593">
    <property type="entry name" value="TonB_dep_Rec_b-barrel"/>
    <property type="match status" value="1"/>
</dbReference>
<keyword evidence="15" id="KW-1185">Reference proteome</keyword>
<accession>A0A4Z0M0A2</accession>
<reference evidence="14 15" key="1">
    <citation type="submission" date="2019-04" db="EMBL/GenBank/DDBJ databases">
        <title>Taxonomy of novel Haliea sp. from mangrove soil of West Coast of India.</title>
        <authorList>
            <person name="Verma A."/>
            <person name="Kumar P."/>
            <person name="Krishnamurthi S."/>
        </authorList>
    </citation>
    <scope>NUCLEOTIDE SEQUENCE [LARGE SCALE GENOMIC DNA]</scope>
    <source>
        <strain evidence="14 15">SAOS-164</strain>
    </source>
</reference>
<dbReference type="PROSITE" id="PS52016">
    <property type="entry name" value="TONB_DEPENDENT_REC_3"/>
    <property type="match status" value="1"/>
</dbReference>
<dbReference type="InterPro" id="IPR037066">
    <property type="entry name" value="Plug_dom_sf"/>
</dbReference>
<evidence type="ECO:0000256" key="4">
    <source>
        <dbReference type="ARBA" id="ARBA00022692"/>
    </source>
</evidence>
<dbReference type="SUPFAM" id="SSF56935">
    <property type="entry name" value="Porins"/>
    <property type="match status" value="1"/>
</dbReference>
<feature type="domain" description="TonB-dependent receptor plug" evidence="13">
    <location>
        <begin position="51"/>
        <end position="156"/>
    </location>
</feature>
<keyword evidence="5 9" id="KW-0798">TonB box</keyword>
<evidence type="ECO:0000259" key="13">
    <source>
        <dbReference type="Pfam" id="PF07715"/>
    </source>
</evidence>
<organism evidence="14 15">
    <name type="scientific">Mangrovimicrobium sediminis</name>
    <dbReference type="NCBI Taxonomy" id="2562682"/>
    <lineage>
        <taxon>Bacteria</taxon>
        <taxon>Pseudomonadati</taxon>
        <taxon>Pseudomonadota</taxon>
        <taxon>Gammaproteobacteria</taxon>
        <taxon>Cellvibrionales</taxon>
        <taxon>Halieaceae</taxon>
        <taxon>Mangrovimicrobium</taxon>
    </lineage>
</organism>
<feature type="chain" id="PRO_5021461683" evidence="11">
    <location>
        <begin position="24"/>
        <end position="943"/>
    </location>
</feature>
<dbReference type="AlphaFoldDB" id="A0A4Z0M0A2"/>
<dbReference type="InterPro" id="IPR012910">
    <property type="entry name" value="Plug_dom"/>
</dbReference>
<dbReference type="GO" id="GO:0009279">
    <property type="term" value="C:cell outer membrane"/>
    <property type="evidence" value="ECO:0007669"/>
    <property type="project" value="UniProtKB-SubCell"/>
</dbReference>
<feature type="signal peptide" evidence="11">
    <location>
        <begin position="1"/>
        <end position="23"/>
    </location>
</feature>
<dbReference type="Proteomes" id="UP000298050">
    <property type="component" value="Unassembled WGS sequence"/>
</dbReference>
<evidence type="ECO:0000256" key="1">
    <source>
        <dbReference type="ARBA" id="ARBA00004571"/>
    </source>
</evidence>
<name>A0A4Z0M0A2_9GAMM</name>
<evidence type="ECO:0000256" key="8">
    <source>
        <dbReference type="PROSITE-ProRule" id="PRU01360"/>
    </source>
</evidence>
<evidence type="ECO:0000256" key="6">
    <source>
        <dbReference type="ARBA" id="ARBA00023136"/>
    </source>
</evidence>
<dbReference type="InterPro" id="IPR000531">
    <property type="entry name" value="Beta-barrel_TonB"/>
</dbReference>
<dbReference type="InterPro" id="IPR039426">
    <property type="entry name" value="TonB-dep_rcpt-like"/>
</dbReference>
<evidence type="ECO:0000256" key="11">
    <source>
        <dbReference type="SAM" id="SignalP"/>
    </source>
</evidence>
<keyword evidence="6 8" id="KW-0472">Membrane</keyword>
<evidence type="ECO:0000256" key="9">
    <source>
        <dbReference type="RuleBase" id="RU003357"/>
    </source>
</evidence>
<keyword evidence="3 8" id="KW-1134">Transmembrane beta strand</keyword>
<dbReference type="Gene3D" id="2.40.170.20">
    <property type="entry name" value="TonB-dependent receptor, beta-barrel domain"/>
    <property type="match status" value="1"/>
</dbReference>
<feature type="domain" description="TonB-dependent receptor-like beta-barrel" evidence="12">
    <location>
        <begin position="370"/>
        <end position="907"/>
    </location>
</feature>
<dbReference type="PANTHER" id="PTHR47234">
    <property type="match status" value="1"/>
</dbReference>
<dbReference type="Pfam" id="PF07715">
    <property type="entry name" value="Plug"/>
    <property type="match status" value="1"/>
</dbReference>
<evidence type="ECO:0000259" key="12">
    <source>
        <dbReference type="Pfam" id="PF00593"/>
    </source>
</evidence>
<evidence type="ECO:0000256" key="3">
    <source>
        <dbReference type="ARBA" id="ARBA00022452"/>
    </source>
</evidence>
<keyword evidence="14" id="KW-0675">Receptor</keyword>
<dbReference type="Gene3D" id="2.170.130.10">
    <property type="entry name" value="TonB-dependent receptor, plug domain"/>
    <property type="match status" value="1"/>
</dbReference>
<dbReference type="InterPro" id="IPR036942">
    <property type="entry name" value="Beta-barrel_TonB_sf"/>
</dbReference>
<evidence type="ECO:0000256" key="5">
    <source>
        <dbReference type="ARBA" id="ARBA00023077"/>
    </source>
</evidence>